<proteinExistence type="predicted"/>
<sequence>MDQLWEAGNNLVTTPLIIYSMAWIEHNFAVKTRCQPDPKGRDIARKGLGHIQEACQALQGHLEMEAACRYLWAELILDQAVSTDHFKGLVPTAVEQYTLAQDLLDMIRQGIGESSRRFDDWTAKRRFLDDEDKESTPNNAVTCLILADKLVEAWQWIQRWKAASLAETVGLQARKVSMTRASSVAKVQDPEGFRMLDREDRLGEDLVKGRCGAYASLAEAQTDYNRLLAQLRQRNSMRPILSLRGQLPVSRLEFDNAVAEFAGDMVNVDWVHLGDSLLVVISRPWGRIDYEDLGDFDELMRDLNECFDEADLKTKSPERIFGQFDDVVKPLQRYTRRGEVLILSSTENMHRLPLHALMLNGEPLIKRNPVVYSYGASLMTICAVRRRASTAYRDGKAVVIGNPRNDSTKTRVAASMDESSRAVAMQLRTGSEYISRRHGVTNDKFNEAASGAAILHYHGHAKYQSRFATETGLMLAGGEILRPENMANLPLQEGAHVTLIACESGKQDISFGNEPLGMAPALFVAGACSVLATLWPIPSPVGQAFSESFYRHGLGKEARLHSRGRVNLARAVQRATLDVLEKCGENSSDWAAFTLRGFPEF</sequence>
<evidence type="ECO:0000313" key="2">
    <source>
        <dbReference type="EMBL" id="KIW65497.1"/>
    </source>
</evidence>
<dbReference type="AlphaFoldDB" id="A0A0D2DTT1"/>
<evidence type="ECO:0000259" key="1">
    <source>
        <dbReference type="Pfam" id="PF12770"/>
    </source>
</evidence>
<dbReference type="EMBL" id="KN846960">
    <property type="protein sequence ID" value="KIW65497.1"/>
    <property type="molecule type" value="Genomic_DNA"/>
</dbReference>
<gene>
    <name evidence="2" type="ORF">PV04_07754</name>
</gene>
<organism evidence="2 3">
    <name type="scientific">Phialophora macrospora</name>
    <dbReference type="NCBI Taxonomy" id="1851006"/>
    <lineage>
        <taxon>Eukaryota</taxon>
        <taxon>Fungi</taxon>
        <taxon>Dikarya</taxon>
        <taxon>Ascomycota</taxon>
        <taxon>Pezizomycotina</taxon>
        <taxon>Eurotiomycetes</taxon>
        <taxon>Chaetothyriomycetidae</taxon>
        <taxon>Chaetothyriales</taxon>
        <taxon>Herpotrichiellaceae</taxon>
        <taxon>Phialophora</taxon>
    </lineage>
</organism>
<dbReference type="Pfam" id="PF12770">
    <property type="entry name" value="CHAT"/>
    <property type="match status" value="1"/>
</dbReference>
<dbReference type="Proteomes" id="UP000054266">
    <property type="component" value="Unassembled WGS sequence"/>
</dbReference>
<reference evidence="2 3" key="1">
    <citation type="submission" date="2015-01" db="EMBL/GenBank/DDBJ databases">
        <title>The Genome Sequence of Capronia semiimmersa CBS27337.</title>
        <authorList>
            <consortium name="The Broad Institute Genomics Platform"/>
            <person name="Cuomo C."/>
            <person name="de Hoog S."/>
            <person name="Gorbushina A."/>
            <person name="Stielow B."/>
            <person name="Teixiera M."/>
            <person name="Abouelleil A."/>
            <person name="Chapman S.B."/>
            <person name="Priest M."/>
            <person name="Young S.K."/>
            <person name="Wortman J."/>
            <person name="Nusbaum C."/>
            <person name="Birren B."/>
        </authorList>
    </citation>
    <scope>NUCLEOTIDE SEQUENCE [LARGE SCALE GENOMIC DNA]</scope>
    <source>
        <strain evidence="2 3">CBS 27337</strain>
    </source>
</reference>
<feature type="domain" description="CHAT" evidence="1">
    <location>
        <begin position="328"/>
        <end position="597"/>
    </location>
</feature>
<evidence type="ECO:0000313" key="3">
    <source>
        <dbReference type="Proteomes" id="UP000054266"/>
    </source>
</evidence>
<keyword evidence="3" id="KW-1185">Reference proteome</keyword>
<accession>A0A0D2DTT1</accession>
<dbReference type="InterPro" id="IPR024983">
    <property type="entry name" value="CHAT_dom"/>
</dbReference>
<dbReference type="HOGENOM" id="CLU_008132_0_0_1"/>
<name>A0A0D2DTT1_9EURO</name>
<dbReference type="STRING" id="5601.A0A0D2DTT1"/>
<protein>
    <recommendedName>
        <fullName evidence="1">CHAT domain-containing protein</fullName>
    </recommendedName>
</protein>